<dbReference type="Proteomes" id="UP000288405">
    <property type="component" value="Unassembled WGS sequence"/>
</dbReference>
<dbReference type="NCBIfam" id="NF003816">
    <property type="entry name" value="PRK05406.1-5"/>
    <property type="match status" value="1"/>
</dbReference>
<dbReference type="GO" id="GO:0005975">
    <property type="term" value="P:carbohydrate metabolic process"/>
    <property type="evidence" value="ECO:0007669"/>
    <property type="project" value="InterPro"/>
</dbReference>
<accession>A0A432WSB4</accession>
<dbReference type="EMBL" id="PIPM01000001">
    <property type="protein sequence ID" value="RUO36661.1"/>
    <property type="molecule type" value="Genomic_DNA"/>
</dbReference>
<dbReference type="PANTHER" id="PTHR30292">
    <property type="entry name" value="UNCHARACTERIZED PROTEIN YBGL-RELATED"/>
    <property type="match status" value="1"/>
</dbReference>
<dbReference type="EC" id="3.5.2.9" evidence="1"/>
<dbReference type="SUPFAM" id="SSF88713">
    <property type="entry name" value="Glycoside hydrolase/deacetylase"/>
    <property type="match status" value="1"/>
</dbReference>
<dbReference type="Gene3D" id="3.20.20.370">
    <property type="entry name" value="Glycoside hydrolase/deacetylase"/>
    <property type="match status" value="1"/>
</dbReference>
<keyword evidence="3" id="KW-1185">Reference proteome</keyword>
<comment type="caution">
    <text evidence="2">The sequence shown here is derived from an EMBL/GenBank/DDBJ whole genome shotgun (WGS) entry which is preliminary data.</text>
</comment>
<dbReference type="CDD" id="cd10787">
    <property type="entry name" value="LamB_YcsF_like"/>
    <property type="match status" value="1"/>
</dbReference>
<comment type="subunit">
    <text evidence="1">Forms a complex composed of PxpA, PxpB and PxpC.</text>
</comment>
<comment type="catalytic activity">
    <reaction evidence="1">
        <text>5-oxo-L-proline + ATP + 2 H2O = L-glutamate + ADP + phosphate + H(+)</text>
        <dbReference type="Rhea" id="RHEA:10348"/>
        <dbReference type="ChEBI" id="CHEBI:15377"/>
        <dbReference type="ChEBI" id="CHEBI:15378"/>
        <dbReference type="ChEBI" id="CHEBI:29985"/>
        <dbReference type="ChEBI" id="CHEBI:30616"/>
        <dbReference type="ChEBI" id="CHEBI:43474"/>
        <dbReference type="ChEBI" id="CHEBI:58402"/>
        <dbReference type="ChEBI" id="CHEBI:456216"/>
        <dbReference type="EC" id="3.5.2.9"/>
    </reaction>
</comment>
<dbReference type="HAMAP" id="MF_00691">
    <property type="entry name" value="PxpA"/>
    <property type="match status" value="1"/>
</dbReference>
<keyword evidence="1" id="KW-0067">ATP-binding</keyword>
<name>A0A432WSB4_9GAMM</name>
<dbReference type="OrthoDB" id="9773478at2"/>
<evidence type="ECO:0000313" key="2">
    <source>
        <dbReference type="EMBL" id="RUO36661.1"/>
    </source>
</evidence>
<dbReference type="InterPro" id="IPR011330">
    <property type="entry name" value="Glyco_hydro/deAcase_b/a-brl"/>
</dbReference>
<evidence type="ECO:0000313" key="3">
    <source>
        <dbReference type="Proteomes" id="UP000288405"/>
    </source>
</evidence>
<comment type="similarity">
    <text evidence="1">Belongs to the LamB/PxpA family.</text>
</comment>
<dbReference type="GO" id="GO:0017168">
    <property type="term" value="F:5-oxoprolinase (ATP-hydrolyzing) activity"/>
    <property type="evidence" value="ECO:0007669"/>
    <property type="project" value="UniProtKB-UniRule"/>
</dbReference>
<dbReference type="Pfam" id="PF03746">
    <property type="entry name" value="LamB_YcsF"/>
    <property type="match status" value="1"/>
</dbReference>
<dbReference type="PANTHER" id="PTHR30292:SF0">
    <property type="entry name" value="5-OXOPROLINASE SUBUNIT A"/>
    <property type="match status" value="1"/>
</dbReference>
<dbReference type="NCBIfam" id="NF003814">
    <property type="entry name" value="PRK05406.1-3"/>
    <property type="match status" value="1"/>
</dbReference>
<dbReference type="InterPro" id="IPR005501">
    <property type="entry name" value="LamB/YcsF/PxpA-like"/>
</dbReference>
<proteinExistence type="inferred from homology"/>
<keyword evidence="1" id="KW-0547">Nucleotide-binding</keyword>
<reference evidence="2 3" key="1">
    <citation type="journal article" date="2011" name="Front. Microbiol.">
        <title>Genomic signatures of strain selection and enhancement in Bacillus atrophaeus var. globigii, a historical biowarfare simulant.</title>
        <authorList>
            <person name="Gibbons H.S."/>
            <person name="Broomall S.M."/>
            <person name="McNew L.A."/>
            <person name="Daligault H."/>
            <person name="Chapman C."/>
            <person name="Bruce D."/>
            <person name="Karavis M."/>
            <person name="Krepps M."/>
            <person name="McGregor P.A."/>
            <person name="Hong C."/>
            <person name="Park K.H."/>
            <person name="Akmal A."/>
            <person name="Feldman A."/>
            <person name="Lin J.S."/>
            <person name="Chang W.E."/>
            <person name="Higgs B.W."/>
            <person name="Demirev P."/>
            <person name="Lindquist J."/>
            <person name="Liem A."/>
            <person name="Fochler E."/>
            <person name="Read T.D."/>
            <person name="Tapia R."/>
            <person name="Johnson S."/>
            <person name="Bishop-Lilly K.A."/>
            <person name="Detter C."/>
            <person name="Han C."/>
            <person name="Sozhamannan S."/>
            <person name="Rosenzweig C.N."/>
            <person name="Skowronski E.W."/>
        </authorList>
    </citation>
    <scope>NUCLEOTIDE SEQUENCE [LARGE SCALE GENOMIC DNA]</scope>
    <source>
        <strain evidence="2 3">GYP-17</strain>
    </source>
</reference>
<sequence length="252" mass="27152">MQLNCDLGESFGAWSMGDDAAVMAFIDEANIACGFHAGDPLTMEKTIALAKAHDVAIGAHPAYPDLEGFGRRSMALSEQEVYSNVLYQVGALSAFCRAQGVALRYVKPHGALYHDLLIQDATFRGVVRAIADFDATLPLVILAQQNPSHWQEQAAKYGVELRFEAFADRTYEDDGRLRSRREPGAVLLEPAQIVAQALQIAQFGTVTTYSGHTIALSADTLCVHGDTPSALDAVKQIRTALDALRTSAGEGI</sequence>
<evidence type="ECO:0000256" key="1">
    <source>
        <dbReference type="HAMAP-Rule" id="MF_00691"/>
    </source>
</evidence>
<gene>
    <name evidence="1" type="primary">pxpA</name>
    <name evidence="2" type="ORF">CWE11_00215</name>
</gene>
<protein>
    <recommendedName>
        <fullName evidence="1">5-oxoprolinase subunit A</fullName>
        <shortName evidence="1">5-OPase subunit A</shortName>
        <ecNumber evidence="1">3.5.2.9</ecNumber>
    </recommendedName>
    <alternativeName>
        <fullName evidence="1">5-oxoprolinase (ATP-hydrolyzing) subunit A</fullName>
    </alternativeName>
</protein>
<keyword evidence="1" id="KW-0378">Hydrolase</keyword>
<dbReference type="GO" id="GO:0005524">
    <property type="term" value="F:ATP binding"/>
    <property type="evidence" value="ECO:0007669"/>
    <property type="project" value="UniProtKB-UniRule"/>
</dbReference>
<dbReference type="AlphaFoldDB" id="A0A432WSB4"/>
<comment type="function">
    <text evidence="1">Catalyzes the cleavage of 5-oxoproline to form L-glutamate coupled to the hydrolysis of ATP to ADP and inorganic phosphate.</text>
</comment>
<organism evidence="2 3">
    <name type="scientific">Aliidiomarina sanyensis</name>
    <dbReference type="NCBI Taxonomy" id="1249555"/>
    <lineage>
        <taxon>Bacteria</taxon>
        <taxon>Pseudomonadati</taxon>
        <taxon>Pseudomonadota</taxon>
        <taxon>Gammaproteobacteria</taxon>
        <taxon>Alteromonadales</taxon>
        <taxon>Idiomarinaceae</taxon>
        <taxon>Aliidiomarina</taxon>
    </lineage>
</organism>